<keyword evidence="3" id="KW-1185">Reference proteome</keyword>
<accession>A0A2G9H4Q9</accession>
<dbReference type="Proteomes" id="UP000231279">
    <property type="component" value="Unassembled WGS sequence"/>
</dbReference>
<evidence type="ECO:0000256" key="1">
    <source>
        <dbReference type="SAM" id="SignalP"/>
    </source>
</evidence>
<dbReference type="OrthoDB" id="910618at2759"/>
<protein>
    <submittedName>
        <fullName evidence="2">Uncharacterized protein</fullName>
    </submittedName>
</protein>
<evidence type="ECO:0000313" key="3">
    <source>
        <dbReference type="Proteomes" id="UP000231279"/>
    </source>
</evidence>
<reference evidence="3" key="1">
    <citation type="journal article" date="2018" name="Gigascience">
        <title>Genome assembly of the Pink Ipe (Handroanthus impetiginosus, Bignoniaceae), a highly valued, ecologically keystone Neotropical timber forest tree.</title>
        <authorList>
            <person name="Silva-Junior O.B."/>
            <person name="Grattapaglia D."/>
            <person name="Novaes E."/>
            <person name="Collevatti R.G."/>
        </authorList>
    </citation>
    <scope>NUCLEOTIDE SEQUENCE [LARGE SCALE GENOMIC DNA]</scope>
    <source>
        <strain evidence="3">cv. UFG-1</strain>
    </source>
</reference>
<sequence>MMNKFSLMLMLCMAVVLALFTPSLGQPKYCPAPPIPRAGACGLGGQQDCFFKILAQYPASKMPKNIKCVNTGRDKSQCTADIVC</sequence>
<keyword evidence="1" id="KW-0732">Signal</keyword>
<comment type="caution">
    <text evidence="2">The sequence shown here is derived from an EMBL/GenBank/DDBJ whole genome shotgun (WGS) entry which is preliminary data.</text>
</comment>
<dbReference type="EMBL" id="NKXS01002679">
    <property type="protein sequence ID" value="PIN12496.1"/>
    <property type="molecule type" value="Genomic_DNA"/>
</dbReference>
<evidence type="ECO:0000313" key="2">
    <source>
        <dbReference type="EMBL" id="PIN12496.1"/>
    </source>
</evidence>
<dbReference type="AlphaFoldDB" id="A0A2G9H4Q9"/>
<feature type="signal peptide" evidence="1">
    <location>
        <begin position="1"/>
        <end position="25"/>
    </location>
</feature>
<feature type="chain" id="PRO_5013567302" evidence="1">
    <location>
        <begin position="26"/>
        <end position="84"/>
    </location>
</feature>
<name>A0A2G9H4Q9_9LAMI</name>
<proteinExistence type="predicted"/>
<organism evidence="2 3">
    <name type="scientific">Handroanthus impetiginosus</name>
    <dbReference type="NCBI Taxonomy" id="429701"/>
    <lineage>
        <taxon>Eukaryota</taxon>
        <taxon>Viridiplantae</taxon>
        <taxon>Streptophyta</taxon>
        <taxon>Embryophyta</taxon>
        <taxon>Tracheophyta</taxon>
        <taxon>Spermatophyta</taxon>
        <taxon>Magnoliopsida</taxon>
        <taxon>eudicotyledons</taxon>
        <taxon>Gunneridae</taxon>
        <taxon>Pentapetalae</taxon>
        <taxon>asterids</taxon>
        <taxon>lamiids</taxon>
        <taxon>Lamiales</taxon>
        <taxon>Bignoniaceae</taxon>
        <taxon>Crescentiina</taxon>
        <taxon>Tabebuia alliance</taxon>
        <taxon>Handroanthus</taxon>
    </lineage>
</organism>
<gene>
    <name evidence="2" type="ORF">CDL12_14877</name>
</gene>